<accession>A0A6A4HBH7</accession>
<protein>
    <recommendedName>
        <fullName evidence="4">Ricin B lectin domain-containing protein</fullName>
    </recommendedName>
</protein>
<dbReference type="Proteomes" id="UP000799118">
    <property type="component" value="Unassembled WGS sequence"/>
</dbReference>
<dbReference type="EMBL" id="ML769521">
    <property type="protein sequence ID" value="KAE9395970.1"/>
    <property type="molecule type" value="Genomic_DNA"/>
</dbReference>
<proteinExistence type="predicted"/>
<evidence type="ECO:0000313" key="1">
    <source>
        <dbReference type="EMBL" id="KAE9395156.1"/>
    </source>
</evidence>
<dbReference type="OrthoDB" id="2920504at2759"/>
<evidence type="ECO:0008006" key="4">
    <source>
        <dbReference type="Google" id="ProtNLM"/>
    </source>
</evidence>
<evidence type="ECO:0000313" key="2">
    <source>
        <dbReference type="EMBL" id="KAE9395970.1"/>
    </source>
</evidence>
<dbReference type="AlphaFoldDB" id="A0A6A4HBH7"/>
<name>A0A6A4HBH7_9AGAR</name>
<keyword evidence="3" id="KW-1185">Reference proteome</keyword>
<organism evidence="1 3">
    <name type="scientific">Gymnopus androsaceus JB14</name>
    <dbReference type="NCBI Taxonomy" id="1447944"/>
    <lineage>
        <taxon>Eukaryota</taxon>
        <taxon>Fungi</taxon>
        <taxon>Dikarya</taxon>
        <taxon>Basidiomycota</taxon>
        <taxon>Agaricomycotina</taxon>
        <taxon>Agaricomycetes</taxon>
        <taxon>Agaricomycetidae</taxon>
        <taxon>Agaricales</taxon>
        <taxon>Marasmiineae</taxon>
        <taxon>Omphalotaceae</taxon>
        <taxon>Gymnopus</taxon>
    </lineage>
</organism>
<sequence>MLASSGVSATPFRRATCTPNAQGAGVSIESLVSGLEWGVENTPQIGDVLIGESFRGLAAPDFHVQQNGQVPTSFTIRDVDNDNLAVTTVGNELVFETASNSGNEAAQLFDIACQTCGTNTTPGNSAGSSCTISPHSNDGLCVAVGATAQDALKVVNCDGSNEQLFNIVF</sequence>
<dbReference type="EMBL" id="ML769537">
    <property type="protein sequence ID" value="KAE9395156.1"/>
    <property type="molecule type" value="Genomic_DNA"/>
</dbReference>
<evidence type="ECO:0000313" key="3">
    <source>
        <dbReference type="Proteomes" id="UP000799118"/>
    </source>
</evidence>
<reference evidence="1" key="1">
    <citation type="journal article" date="2019" name="Environ. Microbiol.">
        <title>Fungal ecological strategies reflected in gene transcription - a case study of two litter decomposers.</title>
        <authorList>
            <person name="Barbi F."/>
            <person name="Kohler A."/>
            <person name="Barry K."/>
            <person name="Baskaran P."/>
            <person name="Daum C."/>
            <person name="Fauchery L."/>
            <person name="Ihrmark K."/>
            <person name="Kuo A."/>
            <person name="LaButti K."/>
            <person name="Lipzen A."/>
            <person name="Morin E."/>
            <person name="Grigoriev I.V."/>
            <person name="Henrissat B."/>
            <person name="Lindahl B."/>
            <person name="Martin F."/>
        </authorList>
    </citation>
    <scope>NUCLEOTIDE SEQUENCE</scope>
    <source>
        <strain evidence="1">JB14</strain>
    </source>
</reference>
<gene>
    <name evidence="2" type="ORF">BT96DRAFT_922433</name>
    <name evidence="1" type="ORF">BT96DRAFT_923077</name>
</gene>